<evidence type="ECO:0000256" key="2">
    <source>
        <dbReference type="ARBA" id="ARBA00022741"/>
    </source>
</evidence>
<reference evidence="6" key="1">
    <citation type="journal article" date="2019" name="Int. J. Syst. Evol. Microbiol.">
        <title>The Global Catalogue of Microorganisms (GCM) 10K type strain sequencing project: providing services to taxonomists for standard genome sequencing and annotation.</title>
        <authorList>
            <consortium name="The Broad Institute Genomics Platform"/>
            <consortium name="The Broad Institute Genome Sequencing Center for Infectious Disease"/>
            <person name="Wu L."/>
            <person name="Ma J."/>
        </authorList>
    </citation>
    <scope>NUCLEOTIDE SEQUENCE [LARGE SCALE GENOMIC DNA]</scope>
    <source>
        <strain evidence="6">CGMCC 4.7317</strain>
    </source>
</reference>
<dbReference type="CDD" id="cd00882">
    <property type="entry name" value="Ras_like_GTPase"/>
    <property type="match status" value="1"/>
</dbReference>
<gene>
    <name evidence="5" type="ORF">ACFQGU_10705</name>
</gene>
<dbReference type="Pfam" id="PF03029">
    <property type="entry name" value="ATP_bind_1"/>
    <property type="match status" value="1"/>
</dbReference>
<dbReference type="PANTHER" id="PTHR42708:SF1">
    <property type="entry name" value="GLIDING MOTILITY PROTEIN MGLA"/>
    <property type="match status" value="1"/>
</dbReference>
<comment type="caution">
    <text evidence="5">The sequence shown here is derived from an EMBL/GenBank/DDBJ whole genome shotgun (WGS) entry which is preliminary data.</text>
</comment>
<dbReference type="EMBL" id="JBHSTI010000008">
    <property type="protein sequence ID" value="MFC6238348.1"/>
    <property type="molecule type" value="Genomic_DNA"/>
</dbReference>
<sequence length="191" mass="20780">MAARKHRRQGGQAVKIVVTGPFAAGKTTLIRTISEITVLSTERGITDDTRTRKPETTVAMDFGRITIDRDLVLYLFGTPGQERFDFMWEILGEGMLGYVLLVDADRPETLGEAAGILAAFRRMAHVPFVVALNRSAEVDPRAEDLVREALELSPGTPVVPCDATDKDSVKGVLLALLYSVLDDIEATAAHA</sequence>
<accession>A0ABW1T0W4</accession>
<keyword evidence="6" id="KW-1185">Reference proteome</keyword>
<dbReference type="Proteomes" id="UP001596138">
    <property type="component" value="Unassembled WGS sequence"/>
</dbReference>
<protein>
    <submittedName>
        <fullName evidence="5">ATP/GTP-binding protein</fullName>
    </submittedName>
</protein>
<keyword evidence="4" id="KW-0342">GTP-binding</keyword>
<organism evidence="5 6">
    <name type="scientific">Longivirga aurantiaca</name>
    <dbReference type="NCBI Taxonomy" id="1837743"/>
    <lineage>
        <taxon>Bacteria</taxon>
        <taxon>Bacillati</taxon>
        <taxon>Actinomycetota</taxon>
        <taxon>Actinomycetes</taxon>
        <taxon>Sporichthyales</taxon>
        <taxon>Sporichthyaceae</taxon>
        <taxon>Longivirga</taxon>
    </lineage>
</organism>
<comment type="similarity">
    <text evidence="1">Belongs to the GPN-loop GTPase family.</text>
</comment>
<evidence type="ECO:0000256" key="1">
    <source>
        <dbReference type="ARBA" id="ARBA00005290"/>
    </source>
</evidence>
<proteinExistence type="inferred from homology"/>
<keyword evidence="2" id="KW-0547">Nucleotide-binding</keyword>
<dbReference type="RefSeq" id="WP_386766484.1">
    <property type="nucleotide sequence ID" value="NZ_JBHSTI010000008.1"/>
</dbReference>
<evidence type="ECO:0000313" key="5">
    <source>
        <dbReference type="EMBL" id="MFC6238348.1"/>
    </source>
</evidence>
<name>A0ABW1T0W4_9ACTN</name>
<dbReference type="InterPro" id="IPR027417">
    <property type="entry name" value="P-loop_NTPase"/>
</dbReference>
<keyword evidence="3" id="KW-0378">Hydrolase</keyword>
<evidence type="ECO:0000256" key="3">
    <source>
        <dbReference type="ARBA" id="ARBA00022801"/>
    </source>
</evidence>
<dbReference type="InterPro" id="IPR004130">
    <property type="entry name" value="Gpn"/>
</dbReference>
<evidence type="ECO:0000313" key="6">
    <source>
        <dbReference type="Proteomes" id="UP001596138"/>
    </source>
</evidence>
<dbReference type="PANTHER" id="PTHR42708">
    <property type="entry name" value="ATP/GTP-BINDING PROTEIN-RELATED"/>
    <property type="match status" value="1"/>
</dbReference>
<dbReference type="InterPro" id="IPR052705">
    <property type="entry name" value="Gliding_Motility_GTPase"/>
</dbReference>
<dbReference type="SUPFAM" id="SSF52540">
    <property type="entry name" value="P-loop containing nucleoside triphosphate hydrolases"/>
    <property type="match status" value="1"/>
</dbReference>
<dbReference type="Gene3D" id="3.40.50.300">
    <property type="entry name" value="P-loop containing nucleotide triphosphate hydrolases"/>
    <property type="match status" value="1"/>
</dbReference>
<evidence type="ECO:0000256" key="4">
    <source>
        <dbReference type="ARBA" id="ARBA00023134"/>
    </source>
</evidence>